<dbReference type="EMBL" id="QLII01000001">
    <property type="protein sequence ID" value="RAI77720.1"/>
    <property type="molecule type" value="Genomic_DNA"/>
</dbReference>
<reference evidence="1 2" key="1">
    <citation type="submission" date="2018-06" db="EMBL/GenBank/DDBJ databases">
        <title>Spirosoma sp. HMF3257 Genome sequencing and assembly.</title>
        <authorList>
            <person name="Kang H."/>
            <person name="Cha I."/>
            <person name="Kim H."/>
            <person name="Kang J."/>
            <person name="Joh K."/>
        </authorList>
    </citation>
    <scope>NUCLEOTIDE SEQUENCE [LARGE SCALE GENOMIC DNA]</scope>
    <source>
        <strain evidence="1 2">HMF3257</strain>
    </source>
</reference>
<accession>A0A327NQR5</accession>
<keyword evidence="2" id="KW-1185">Reference proteome</keyword>
<gene>
    <name evidence="1" type="ORF">HMF3257_32760</name>
</gene>
<dbReference type="Proteomes" id="UP000249016">
    <property type="component" value="Unassembled WGS sequence"/>
</dbReference>
<dbReference type="AlphaFoldDB" id="A0A327NQR5"/>
<evidence type="ECO:0000313" key="2">
    <source>
        <dbReference type="Proteomes" id="UP000249016"/>
    </source>
</evidence>
<protein>
    <submittedName>
        <fullName evidence="1">Uncharacterized protein</fullName>
    </submittedName>
</protein>
<evidence type="ECO:0000313" key="1">
    <source>
        <dbReference type="EMBL" id="RAI77720.1"/>
    </source>
</evidence>
<sequence>MNGTQEKIDAAGRFEASWGNEQTFMPGHYPIYYEWAFRTGDDDVETLAGKIKPQELKGLDVGKLWMNVEDIGYGKNLEYHGRLDPANPDRQGVMPFEGALRMVGPETPTMVQRPGADEKTWVGNLAALLNLGTQYRTTSLATLSGFTQNVIWQEQDDPLLVPPIYGRWYAQQDGSHTLKPAQQGNWLEQLNLDPAYRAAAGLGAEVVRQHQDEFVGRAWEQFSMPRRNLNIELLRLRFAQEVTRATYAKHFAIPATPTEAAINRQIALTNTLHSVVMLDGGQR</sequence>
<comment type="caution">
    <text evidence="1">The sequence shown here is derived from an EMBL/GenBank/DDBJ whole genome shotgun (WGS) entry which is preliminary data.</text>
</comment>
<name>A0A327NQR5_9BACT</name>
<organism evidence="1 2">
    <name type="scientific">Spirosoma telluris</name>
    <dbReference type="NCBI Taxonomy" id="2183553"/>
    <lineage>
        <taxon>Bacteria</taxon>
        <taxon>Pseudomonadati</taxon>
        <taxon>Bacteroidota</taxon>
        <taxon>Cytophagia</taxon>
        <taxon>Cytophagales</taxon>
        <taxon>Cytophagaceae</taxon>
        <taxon>Spirosoma</taxon>
    </lineage>
</organism>
<proteinExistence type="predicted"/>